<reference evidence="10 11" key="1">
    <citation type="submission" date="2024-09" db="EMBL/GenBank/DDBJ databases">
        <title>Chromosome-scale assembly of Riccia fluitans.</title>
        <authorList>
            <person name="Paukszto L."/>
            <person name="Sawicki J."/>
            <person name="Karawczyk K."/>
            <person name="Piernik-Szablinska J."/>
            <person name="Szczecinska M."/>
            <person name="Mazdziarz M."/>
        </authorList>
    </citation>
    <scope>NUCLEOTIDE SEQUENCE [LARGE SCALE GENOMIC DNA]</scope>
    <source>
        <strain evidence="10">Rf_01</strain>
        <tissue evidence="10">Aerial parts of the thallus</tissue>
    </source>
</reference>
<comment type="caution">
    <text evidence="10">The sequence shown here is derived from an EMBL/GenBank/DDBJ whole genome shotgun (WGS) entry which is preliminary data.</text>
</comment>
<evidence type="ECO:0000313" key="10">
    <source>
        <dbReference type="EMBL" id="KAL2634227.1"/>
    </source>
</evidence>
<protein>
    <submittedName>
        <fullName evidence="10">Uncharacterized protein</fullName>
    </submittedName>
</protein>
<evidence type="ECO:0000256" key="5">
    <source>
        <dbReference type="ARBA" id="ARBA00022737"/>
    </source>
</evidence>
<keyword evidence="6" id="KW-0999">Mitochondrion inner membrane</keyword>
<dbReference type="GO" id="GO:0005743">
    <property type="term" value="C:mitochondrial inner membrane"/>
    <property type="evidence" value="ECO:0007669"/>
    <property type="project" value="UniProtKB-SubCell"/>
</dbReference>
<evidence type="ECO:0000256" key="3">
    <source>
        <dbReference type="ARBA" id="ARBA00022448"/>
    </source>
</evidence>
<dbReference type="InterPro" id="IPR023395">
    <property type="entry name" value="MCP_dom_sf"/>
</dbReference>
<gene>
    <name evidence="10" type="ORF">R1flu_005706</name>
</gene>
<accession>A0ABD1YWY2</accession>
<name>A0ABD1YWY2_9MARC</name>
<evidence type="ECO:0000256" key="8">
    <source>
        <dbReference type="ARBA" id="ARBA00023128"/>
    </source>
</evidence>
<proteinExistence type="inferred from homology"/>
<comment type="similarity">
    <text evidence="2">Belongs to the mitochondrial carrier (TC 2.A.29) family.</text>
</comment>
<dbReference type="Proteomes" id="UP001605036">
    <property type="component" value="Unassembled WGS sequence"/>
</dbReference>
<sequence>MLLSVRLFPPALFYEFFKDFYSEAIIVENTKKYNALLYLAACASAEFLAKISLSPFKEVKVPVQSQPGFAKGIADGQKSLQRKE</sequence>
<evidence type="ECO:0000256" key="1">
    <source>
        <dbReference type="ARBA" id="ARBA00004448"/>
    </source>
</evidence>
<keyword evidence="5" id="KW-0677">Repeat</keyword>
<dbReference type="PANTHER" id="PTHR45671">
    <property type="entry name" value="SOLUTE CARRIER FAMILY 25 (MITOCHONDRIAL CARRIER PHOSPHATE CARRIER), MEMBER 3, LIKE-RELATED-RELATED"/>
    <property type="match status" value="1"/>
</dbReference>
<dbReference type="EMBL" id="JBHFFA010000003">
    <property type="protein sequence ID" value="KAL2634227.1"/>
    <property type="molecule type" value="Genomic_DNA"/>
</dbReference>
<comment type="subcellular location">
    <subcellularLocation>
        <location evidence="1">Mitochondrion inner membrane</location>
        <topology evidence="1">Multi-pass membrane protein</topology>
    </subcellularLocation>
</comment>
<dbReference type="AlphaFoldDB" id="A0ABD1YWY2"/>
<dbReference type="PANTHER" id="PTHR45671:SF10">
    <property type="entry name" value="SOLUTE CARRIER FAMILY 25 MEMBER 3"/>
    <property type="match status" value="1"/>
</dbReference>
<evidence type="ECO:0000256" key="6">
    <source>
        <dbReference type="ARBA" id="ARBA00022792"/>
    </source>
</evidence>
<evidence type="ECO:0000256" key="4">
    <source>
        <dbReference type="ARBA" id="ARBA00022692"/>
    </source>
</evidence>
<evidence type="ECO:0000313" key="11">
    <source>
        <dbReference type="Proteomes" id="UP001605036"/>
    </source>
</evidence>
<dbReference type="InterPro" id="IPR044677">
    <property type="entry name" value="SLC25A3/Pic2/Mir1-like"/>
</dbReference>
<keyword evidence="4" id="KW-0812">Transmembrane</keyword>
<keyword evidence="9" id="KW-0472">Membrane</keyword>
<keyword evidence="3" id="KW-0813">Transport</keyword>
<dbReference type="SUPFAM" id="SSF103506">
    <property type="entry name" value="Mitochondrial carrier"/>
    <property type="match status" value="1"/>
</dbReference>
<keyword evidence="11" id="KW-1185">Reference proteome</keyword>
<keyword evidence="7" id="KW-1133">Transmembrane helix</keyword>
<evidence type="ECO:0000256" key="2">
    <source>
        <dbReference type="ARBA" id="ARBA00006375"/>
    </source>
</evidence>
<keyword evidence="8" id="KW-0496">Mitochondrion</keyword>
<evidence type="ECO:0000256" key="9">
    <source>
        <dbReference type="ARBA" id="ARBA00023136"/>
    </source>
</evidence>
<organism evidence="10 11">
    <name type="scientific">Riccia fluitans</name>
    <dbReference type="NCBI Taxonomy" id="41844"/>
    <lineage>
        <taxon>Eukaryota</taxon>
        <taxon>Viridiplantae</taxon>
        <taxon>Streptophyta</taxon>
        <taxon>Embryophyta</taxon>
        <taxon>Marchantiophyta</taxon>
        <taxon>Marchantiopsida</taxon>
        <taxon>Marchantiidae</taxon>
        <taxon>Marchantiales</taxon>
        <taxon>Ricciaceae</taxon>
        <taxon>Riccia</taxon>
    </lineage>
</organism>
<evidence type="ECO:0000256" key="7">
    <source>
        <dbReference type="ARBA" id="ARBA00022989"/>
    </source>
</evidence>